<dbReference type="InterPro" id="IPR015813">
    <property type="entry name" value="Pyrv/PenolPyrv_kinase-like_dom"/>
</dbReference>
<evidence type="ECO:0000256" key="6">
    <source>
        <dbReference type="SAM" id="MobiDB-lite"/>
    </source>
</evidence>
<dbReference type="Gene3D" id="3.20.20.60">
    <property type="entry name" value="Phosphoenolpyruvate-binding domains"/>
    <property type="match status" value="1"/>
</dbReference>
<feature type="binding site" evidence="4">
    <location>
        <position position="134"/>
    </location>
    <ligand>
        <name>substrate</name>
    </ligand>
</feature>
<dbReference type="InterPro" id="IPR011206">
    <property type="entry name" value="Citrate_lyase_beta/mcl1/mcl2"/>
</dbReference>
<reference evidence="8 9" key="1">
    <citation type="submission" date="2018-03" db="EMBL/GenBank/DDBJ databases">
        <title>Genome assembly of novel Miniimonas species PCH200.</title>
        <authorList>
            <person name="Thakur V."/>
            <person name="Kumar V."/>
            <person name="Singh D."/>
        </authorList>
    </citation>
    <scope>NUCLEOTIDE SEQUENCE [LARGE SCALE GENOMIC DNA]</scope>
    <source>
        <strain evidence="8 9">PCH200</strain>
    </source>
</reference>
<dbReference type="Proteomes" id="UP000245166">
    <property type="component" value="Unassembled WGS sequence"/>
</dbReference>
<gene>
    <name evidence="8" type="ORF">C8046_09430</name>
</gene>
<dbReference type="EMBL" id="PYHR01000002">
    <property type="protein sequence ID" value="PWD50837.1"/>
    <property type="molecule type" value="Genomic_DNA"/>
</dbReference>
<keyword evidence="8" id="KW-0456">Lyase</keyword>
<feature type="compositionally biased region" description="Low complexity" evidence="6">
    <location>
        <begin position="288"/>
        <end position="304"/>
    </location>
</feature>
<dbReference type="PANTHER" id="PTHR32308">
    <property type="entry name" value="LYASE BETA SUBUNIT, PUTATIVE (AFU_ORTHOLOGUE AFUA_4G13030)-RELATED"/>
    <property type="match status" value="1"/>
</dbReference>
<keyword evidence="9" id="KW-1185">Reference proteome</keyword>
<feature type="binding site" evidence="5">
    <location>
        <position position="160"/>
    </location>
    <ligand>
        <name>Mg(2+)</name>
        <dbReference type="ChEBI" id="CHEBI:18420"/>
    </ligand>
</feature>
<organism evidence="8 9">
    <name type="scientific">Serinibacter arcticus</name>
    <dbReference type="NCBI Taxonomy" id="1655435"/>
    <lineage>
        <taxon>Bacteria</taxon>
        <taxon>Bacillati</taxon>
        <taxon>Actinomycetota</taxon>
        <taxon>Actinomycetes</taxon>
        <taxon>Micrococcales</taxon>
        <taxon>Beutenbergiaceae</taxon>
        <taxon>Serinibacter</taxon>
    </lineage>
</organism>
<evidence type="ECO:0000259" key="7">
    <source>
        <dbReference type="Pfam" id="PF03328"/>
    </source>
</evidence>
<dbReference type="OrthoDB" id="5172636at2"/>
<dbReference type="PANTHER" id="PTHR32308:SF10">
    <property type="entry name" value="CITRATE LYASE SUBUNIT BETA"/>
    <property type="match status" value="1"/>
</dbReference>
<evidence type="ECO:0000313" key="9">
    <source>
        <dbReference type="Proteomes" id="UP000245166"/>
    </source>
</evidence>
<dbReference type="InterPro" id="IPR005000">
    <property type="entry name" value="Aldolase/citrate-lyase_domain"/>
</dbReference>
<dbReference type="Pfam" id="PF03328">
    <property type="entry name" value="HpcH_HpaI"/>
    <property type="match status" value="1"/>
</dbReference>
<feature type="binding site" evidence="4">
    <location>
        <position position="81"/>
    </location>
    <ligand>
        <name>substrate</name>
    </ligand>
</feature>
<dbReference type="PIRSF" id="PIRSF015582">
    <property type="entry name" value="Cit_lyase_B"/>
    <property type="match status" value="1"/>
</dbReference>
<sequence>MSALPPVTGLYVPGSRPDRFDKALATGTELLILDLEDAVAPEAKEDALDAVVAWVRALLESDGDADDGVVGAATPPVLQVRVNAAGTPWHDADLAALADLPPAVEIRLPKVETTGELDAVARAVGHHPVTPILETARGVEHAVAIAAHDAVTRLALGESDLRSDLGTGAGPDAEPAITYARIRLLFAARAAGLDAPMLSAYPAIRDLDGLRADTARGRALGASGRVAIHPSQLPVIAEVFAPAEDEVAWATAVVTALDASRGAVTRLPDGAMVDPAMRGRATRILRRSTTTSSSTSTTSTPPPR</sequence>
<feature type="binding site" evidence="5">
    <location>
        <position position="134"/>
    </location>
    <ligand>
        <name>Mg(2+)</name>
        <dbReference type="ChEBI" id="CHEBI:18420"/>
    </ligand>
</feature>
<feature type="domain" description="HpcH/HpaI aldolase/citrate lyase" evidence="7">
    <location>
        <begin position="8"/>
        <end position="230"/>
    </location>
</feature>
<dbReference type="SUPFAM" id="SSF51621">
    <property type="entry name" value="Phosphoenolpyruvate/pyruvate domain"/>
    <property type="match status" value="1"/>
</dbReference>
<comment type="cofactor">
    <cofactor evidence="1">
        <name>Mg(2+)</name>
        <dbReference type="ChEBI" id="CHEBI:18420"/>
    </cofactor>
</comment>
<evidence type="ECO:0000256" key="4">
    <source>
        <dbReference type="PIRSR" id="PIRSR015582-1"/>
    </source>
</evidence>
<evidence type="ECO:0000256" key="3">
    <source>
        <dbReference type="ARBA" id="ARBA00022842"/>
    </source>
</evidence>
<keyword evidence="2 5" id="KW-0479">Metal-binding</keyword>
<dbReference type="RefSeq" id="WP_109229219.1">
    <property type="nucleotide sequence ID" value="NZ_PYHR01000002.1"/>
</dbReference>
<dbReference type="AlphaFoldDB" id="A0A2U1ZV16"/>
<feature type="region of interest" description="Disordered" evidence="6">
    <location>
        <begin position="285"/>
        <end position="304"/>
    </location>
</feature>
<evidence type="ECO:0000256" key="1">
    <source>
        <dbReference type="ARBA" id="ARBA00001946"/>
    </source>
</evidence>
<dbReference type="GO" id="GO:0006107">
    <property type="term" value="P:oxaloacetate metabolic process"/>
    <property type="evidence" value="ECO:0007669"/>
    <property type="project" value="TreeGrafter"/>
</dbReference>
<name>A0A2U1ZV16_9MICO</name>
<dbReference type="GO" id="GO:0000287">
    <property type="term" value="F:magnesium ion binding"/>
    <property type="evidence" value="ECO:0007669"/>
    <property type="project" value="TreeGrafter"/>
</dbReference>
<proteinExistence type="predicted"/>
<evidence type="ECO:0000256" key="2">
    <source>
        <dbReference type="ARBA" id="ARBA00022723"/>
    </source>
</evidence>
<evidence type="ECO:0000256" key="5">
    <source>
        <dbReference type="PIRSR" id="PIRSR015582-2"/>
    </source>
</evidence>
<dbReference type="GO" id="GO:0016829">
    <property type="term" value="F:lyase activity"/>
    <property type="evidence" value="ECO:0007669"/>
    <property type="project" value="UniProtKB-KW"/>
</dbReference>
<keyword evidence="3 5" id="KW-0460">Magnesium</keyword>
<protein>
    <submittedName>
        <fullName evidence="8">CoA ester lyase</fullName>
    </submittedName>
</protein>
<evidence type="ECO:0000313" key="8">
    <source>
        <dbReference type="EMBL" id="PWD50837.1"/>
    </source>
</evidence>
<dbReference type="InterPro" id="IPR040442">
    <property type="entry name" value="Pyrv_kinase-like_dom_sf"/>
</dbReference>
<accession>A0A2U1ZV16</accession>
<comment type="caution">
    <text evidence="8">The sequence shown here is derived from an EMBL/GenBank/DDBJ whole genome shotgun (WGS) entry which is preliminary data.</text>
</comment>